<evidence type="ECO:0000313" key="2">
    <source>
        <dbReference type="EMBL" id="KKL25557.1"/>
    </source>
</evidence>
<keyword evidence="1" id="KW-0472">Membrane</keyword>
<evidence type="ECO:0000256" key="1">
    <source>
        <dbReference type="SAM" id="Phobius"/>
    </source>
</evidence>
<reference evidence="2" key="1">
    <citation type="journal article" date="2015" name="Nature">
        <title>Complex archaea that bridge the gap between prokaryotes and eukaryotes.</title>
        <authorList>
            <person name="Spang A."/>
            <person name="Saw J.H."/>
            <person name="Jorgensen S.L."/>
            <person name="Zaremba-Niedzwiedzka K."/>
            <person name="Martijn J."/>
            <person name="Lind A.E."/>
            <person name="van Eijk R."/>
            <person name="Schleper C."/>
            <person name="Guy L."/>
            <person name="Ettema T.J."/>
        </authorList>
    </citation>
    <scope>NUCLEOTIDE SEQUENCE</scope>
</reference>
<feature type="transmembrane region" description="Helical" evidence="1">
    <location>
        <begin position="141"/>
        <end position="160"/>
    </location>
</feature>
<proteinExistence type="predicted"/>
<protein>
    <submittedName>
        <fullName evidence="2">Uncharacterized protein</fullName>
    </submittedName>
</protein>
<sequence>MESSCRKFCTKDLIETLQGCRMLNKPKPQPKEIVHKDPIDWWRRQIVKNIFLKKYLILTAIITISCLVLVVLPFSIAYVPFGKALILAMPPVLIISLSWSLATWWAIDKGHRLLYSVTVGAAPLRIAFGLGWVLLCAEIPGITITVLVLGMMIYWSMLMVPEIMLFFRFSQGLEPTAEIEPKN</sequence>
<feature type="transmembrane region" description="Helical" evidence="1">
    <location>
        <begin position="55"/>
        <end position="78"/>
    </location>
</feature>
<comment type="caution">
    <text evidence="2">The sequence shown here is derived from an EMBL/GenBank/DDBJ whole genome shotgun (WGS) entry which is preliminary data.</text>
</comment>
<feature type="transmembrane region" description="Helical" evidence="1">
    <location>
        <begin position="113"/>
        <end position="135"/>
    </location>
</feature>
<name>A0A0F9CGI6_9ZZZZ</name>
<keyword evidence="1" id="KW-0812">Transmembrane</keyword>
<dbReference type="AlphaFoldDB" id="A0A0F9CGI6"/>
<accession>A0A0F9CGI6</accession>
<feature type="transmembrane region" description="Helical" evidence="1">
    <location>
        <begin position="84"/>
        <end position="106"/>
    </location>
</feature>
<gene>
    <name evidence="2" type="ORF">LCGC14_2404120</name>
</gene>
<keyword evidence="1" id="KW-1133">Transmembrane helix</keyword>
<organism evidence="2">
    <name type="scientific">marine sediment metagenome</name>
    <dbReference type="NCBI Taxonomy" id="412755"/>
    <lineage>
        <taxon>unclassified sequences</taxon>
        <taxon>metagenomes</taxon>
        <taxon>ecological metagenomes</taxon>
    </lineage>
</organism>
<dbReference type="EMBL" id="LAZR01036170">
    <property type="protein sequence ID" value="KKL25557.1"/>
    <property type="molecule type" value="Genomic_DNA"/>
</dbReference>